<comment type="similarity">
    <text evidence="5">Belongs to the NRP synthetase family.</text>
</comment>
<feature type="region of interest" description="Disordered" evidence="6">
    <location>
        <begin position="4871"/>
        <end position="4895"/>
    </location>
</feature>
<comment type="pathway">
    <text evidence="1">Siderophore biosynthesis.</text>
</comment>
<dbReference type="NCBIfam" id="TIGR01733">
    <property type="entry name" value="AA-adenyl-dom"/>
    <property type="match status" value="3"/>
</dbReference>
<proteinExistence type="inferred from homology"/>
<dbReference type="PROSITE" id="PS00012">
    <property type="entry name" value="PHOSPHOPANTETHEINE"/>
    <property type="match status" value="5"/>
</dbReference>
<feature type="domain" description="Carrier" evidence="7">
    <location>
        <begin position="1666"/>
        <end position="1740"/>
    </location>
</feature>
<dbReference type="InterPro" id="IPR036736">
    <property type="entry name" value="ACP-like_sf"/>
</dbReference>
<evidence type="ECO:0000259" key="7">
    <source>
        <dbReference type="PROSITE" id="PS50075"/>
    </source>
</evidence>
<name>A0A420YMI1_9PEZI</name>
<dbReference type="InterPro" id="IPR006162">
    <property type="entry name" value="Ppantetheine_attach_site"/>
</dbReference>
<dbReference type="PANTHER" id="PTHR45527:SF1">
    <property type="entry name" value="FATTY ACID SYNTHASE"/>
    <property type="match status" value="1"/>
</dbReference>
<feature type="domain" description="Carrier" evidence="7">
    <location>
        <begin position="3865"/>
        <end position="3941"/>
    </location>
</feature>
<dbReference type="GO" id="GO:0010106">
    <property type="term" value="P:cellular response to iron ion starvation"/>
    <property type="evidence" value="ECO:0007669"/>
    <property type="project" value="UniProtKB-ARBA"/>
</dbReference>
<evidence type="ECO:0000313" key="8">
    <source>
        <dbReference type="EMBL" id="RKU49051.1"/>
    </source>
</evidence>
<dbReference type="GO" id="GO:0031169">
    <property type="term" value="P:ferrichrome biosynthetic process"/>
    <property type="evidence" value="ECO:0007669"/>
    <property type="project" value="UniProtKB-ARBA"/>
</dbReference>
<dbReference type="Gene3D" id="1.10.1200.10">
    <property type="entry name" value="ACP-like"/>
    <property type="match status" value="6"/>
</dbReference>
<dbReference type="Gene3D" id="3.30.559.10">
    <property type="entry name" value="Chloramphenicol acetyltransferase-like domain"/>
    <property type="match status" value="6"/>
</dbReference>
<dbReference type="SUPFAM" id="SSF47336">
    <property type="entry name" value="ACP-like"/>
    <property type="match status" value="6"/>
</dbReference>
<dbReference type="Pfam" id="PF00668">
    <property type="entry name" value="Condensation"/>
    <property type="match status" value="6"/>
</dbReference>
<accession>A0A420YMI1</accession>
<dbReference type="SUPFAM" id="SSF56801">
    <property type="entry name" value="Acetyl-CoA synthetase-like"/>
    <property type="match status" value="3"/>
</dbReference>
<dbReference type="EMBL" id="QVQW01000002">
    <property type="protein sequence ID" value="RKU49051.1"/>
    <property type="molecule type" value="Genomic_DNA"/>
</dbReference>
<feature type="domain" description="Carrier" evidence="7">
    <location>
        <begin position="2235"/>
        <end position="2311"/>
    </location>
</feature>
<dbReference type="PROSITE" id="PS00455">
    <property type="entry name" value="AMP_BINDING"/>
    <property type="match status" value="2"/>
</dbReference>
<evidence type="ECO:0000313" key="9">
    <source>
        <dbReference type="Proteomes" id="UP000275385"/>
    </source>
</evidence>
<dbReference type="InterPro" id="IPR023213">
    <property type="entry name" value="CAT-like_dom_sf"/>
</dbReference>
<sequence length="4963" mass="547011">MDAFNMHHWNRAICVVQLFTYCKSPQQAQHNIPAQTAARHQAATAMASLTKPPDGESVSSLAILNHPPLRLPGPQLLHNLVRQHGSQGNAAVEYLSSEGKREVLSYEELHRKSDTLAARITSLTSSHSGDGHLVVPVLVSQQPELYIALLAILKAGGAFCPLNLDAPHERVKFILRDVAARVVITTRQLASAIPEDDSYCKLLLDDMVDQEPPESTRHRQPSSTDLAYVMYTSGSTGTPKGVGVSHEAATQSLLAHDRHIPPFSRFLQFAAPTFDVSVFEIFFPLFRGGTLISCHRARMLNDLPSVINTMAVDACELTPTVAGSLLRKRQNAPCLKLLLTIGEMLTEPVIREFGGHDEVPSMLWAMYGPTEATIHCTLRPACSSKSRVGDIGIPLDTVSAFILKIPEEPNGDKTTQILNVNEVGELAIGGYQLASGYLNRPEQTASVFIDSPYGPLYRTGDKARLLSDGTLECLGRIGGGQVKLRGQRLELGEVEQAALRTPGCHGAVAAVISGILVLFCAVDVVEADHNMVADILATCQSWLPSFMVPGDVLPMRDFPRLPSGKVDRKQLVADYTLRHEQGLHHQTTYKDDLERDICEAASGLLGCNIEPTTSLPASGLDSLVAIRLATSLRQTGVTIGAIDLLKCRTVSQIHAFLKHHHNDGTDSTRKTVPQSPLESFDANGIDAIPILSDQQGDIEEVLPCIPLQSSMLAETATNPRAYCNWVELTVPGHHDEETLRLWVIDLAKRNEVLRTSFVFRRGEFVQIVWNDASTIPIKAVPSLKYLVRDFTISTEDDFLHPFRVQLCVNLSESRILLQIHHAIYDGWTVDLLLADFNKLLEGRTVKERPQFQAVARHVYSLNDSNNSDIARGFWAEYLDGFQPVPLPKLISAIPSEPKTEIMALKLEVDPRATRQVLREIECSPQVLFQAAVAWLWSYYTSQEDTVIGSVTSGRSLVVTGIEEVMGPCIATVPCRTDASQARTIRDLLTSIHTGNRAVLDHSLLPLGEIKKATGILPGQSLFDVLFVYQESLFSRPWDQQQGVREVAHKDYLETKLLVEIEPRHGHYDCRFTYHTDAFSNAVVKVFGEELQSAAKHMLAHLESDTSSLRAVCPPEMLSTHNLTVQPFAGVPDLAKNVEEIAANTPDKVAVCFASSISEEHVDCESLTYRQLNQLANKIARNIRSTGCSTGDVVAIIMEKSIQLYAGILAIVKAGCSYLPLLPTTPRARIEVILTQADVSLCLTDTASLRSLPQVPGVEYWNLEERGYEEFEDTNLNVSPDPSRVANVIYTSGSTGLPKGVCVTQLNITSNLGVLSRIYPVKGDSALLQSCSQAFDVSVFEIFFTWSRGMRLCSASNDTLFEDLERSIRKLGVTHLSMTPTVASLVDPQNVPGVEFLVTSGEPMTEKVARTWARQLYQGYGPSETTNICTVKKMGTEPNEVIQHLGFTFENTSTVVLFQDSMHAVPRGCVGELCFGGDQVAQGYLKMPDLTSAKFITHPTYGRLYRSGDLGRMLPDGSLVIIGRVDDQVKLRGQRIELNEINAVVRESGMVSDCITMLLERSQTSPEQLVSYYAPKELGGKGTKRTATIPFDDHIPEVTATLYQLLSSKVPVYMVPSYLIPLTKLPMTASGKLDRGWLRTTFQTLDQAYLEAVSGKAVTIEDDSEWSDLEKMVGEVVSACLSVPVGALSRWTPLVSFGLDSISGIGLSKALQKELRRRVPVSLVLQNSCVARLAAALDEPATATTPQEDVSLDVFSDELVSQVQLKCEQLGYKLDNILPCTPLQEAMLAASVTGKSYINNMVFRIYTKPETMKEYWLSMVERHQILRTCFVSTDNVQHAFAQVVLQGWRPQWHHFGDSDGSLDECVSKHSATLGAVIDSATPPVAMALVKQGPETYLSFFCHHALYDGIAIERLLHEVEQLASGLTLEVPPPVEPFLKEVLATSTSSENFWKEQLCDFSPKLLPQLKAPELEELGKSHGVLAASASIPLSTIQGKAKHFGSSLLTICQATWTSVLAALLQTDDICFGNVVSGRSAAIDRIDELVAPCFNTVPIRIDLSHKRQNIDLLKYFNALNPKVIQHQFASLRRLQSLVSSQHSQPLFDTLLLLQHPARTLDDRVWTLERDDGEMDIPLVCEFIPSIERDDLSVKLHYDWYDHPLVCRLLSQANRTSSFFSKPLIELIFSMIKHSMSYILDYSSSQVLGPSSLPSTLADKLSELVVRRRTSRTSEVSPSSRSEDWSDLELSIRAIFAKLSSASEATINHHTTIYQLGLDSISAVQIASLLRKEGLEVSASDVIQHKTCAKLAQTILTNTTPSPTTGGDSMGLPDFQRQVAGQLQGLSISRASVESVLPCTSLQTGMLMQFLQSQGRDYLNFIDFELHADVDLDNLQSAWSGLTEKHAMLRTGFIPANSTDFSYAMVQYRPSVGHSPGLVLTGDMAQGFTADQWRLAVAGEALHHLHNPPWRAVCVDNGKGKMMHLAIHHALYDAQSLQRLLQHLSKLLEGQVPTKPSPIEETVQDIMVQERGLANREEFWKQQAAEVVINYFPTLTPLKEESRAILVESISSHQSFTDIERSLRHSGVTMQAAVQASWTRLLSSYLGEPSVTFGVVLSGRNSEATKDAVFPCISTLPVVSSNQSSNRDLLQTMMDYSGQLYKQQHTPLTKIQRWLGYPDSRLFDTLLVYQKFADGEETPLPWKIVDDHATVDYPVSMEVEHDDGDKLLYRITFYSDIIPREHARLILEQFDAVLSHLALHPDGGEADLFALAPELFSVIPPNEPELPSEDRFLHQLVESQARKTPDKTALHFVTGFQGTEPTGTTWSYRALDENGNRVAKMLQPHVNTGDIVAVYFDKCPEVFFSILGILKAGCAFVALDPGAPASRKAFIMQDSGASVLLTSTKSATALDFAFAGNVMAVSDVSLSRLDGGPVSLNRPLNPQDVCYCLYTSGTTGTPKGCEITHENAVQAMLAFQKLFTGHWDENSKWLQFASFHFDVSVLEQYWTWSVGITLVAASRDLILEDLAGTISRLEITHIDLTPSLARLLHPDEVPSLCRGVFITGGEQLKQEILDVWGPTGAIHNFYGPTEATIGVTTYPQVPKNGRSSNIGKQFANVGSYVLKPGTETPVLRGGVGELCVSGKLVGKGYLNRPDLTTERFPTLEGFGERVYRTGDLVRILHDGCFDFLGRADDQVKLRGQRLELGEINHTIKSGVPEVVDVATLVIRNEKQQKDLLVSFGVAQSNNNPTQDLEIIVTDSASKLSKDVLNACRAKLPGYMVPTYVFCLPYIPLSSNNKAETRKLKALFNTLDPEQLMTLTKSGDGQLAEAAHRIVEVLSTVERVDTKQVNADTSIFELGVDSISVMRFSTALKRAGYAQATPAMILKNSRLGDLAQALSCKGAPTVEDNTTAARQLVQACYHRHSGQVARELGIDFQDIEYVAPCSPLQEGMITRSKMPGTEGAYFNVFKFELAHNVSPSRLKKAWDNLVESCSILRTRFAQTTDGHVQVASKSLQLSWEEVYLEPPSPDLEAYLSKRHMMWSKANDNNIVKPLEVLFLHLHDGRKLMVVHIFHALYDGNSMDLMMKRLHSYYLDQPLSVSAPSFLEALIHGPLRTYSMSKSFWVSHLFSAIYQPLHAICEQTSESDISCIRRVSIPGLDATRTSLGVTHQAILQAAWVSVVQQFLENITIGMIISGRSIDLPGADDVVGPLFNTVPFHAPLTEDETWVSLIKKCHGFNVAILPFQHVPLRDVQKWCSGGQPLFDTLFSFQRIQTPDHTAQELWTPLESPLNADYPLAFEATLMSENQLELNLVAQAGIANKDTLSNLLKHVEDALNALLTPERPIGQQVRRPIDGFPTLNELHKPSIPSSAVFEWTDIAVQLREEIAQLAEVPVDTVSGTTSLLELGLDSIDMIKLSSRLRKRGLPLTTSQLMKAQTIAAMVSLPQLQGQNADTKVIKETKSSQDASTVLKNYLLKAGHNLDGVEHVLPVTPLQDSMVAEMIQSDFHLYFNHDVLVLQPEVDLHRLSEAWNVVVANSPILRTTFVEVDDPSTQAAYCQLVNKPLPLTIEQTDLSDNEGFSKLTEAARQRVVEGRGSSGLLQLEVAHRHGKRYLVLSIAHALYDGWSLGLLHQDVWSAYHGSYAPRPDYIDYLHQVLDTSTHEARQFWSGFLAGANGTLIPPKKHKKESVASEVHRLDAISSIPALRVKAFCKQHAISAQVLGQACWAAVLASRARSLDVTFGVVLSGRNSEEAERLMFPIMNTVAVRSVLHGNVKSWLLYMQENMTNISTFQQFPLREAQKLVGNWEGPLFNSLFIQQIARRPTELDEKPLLKSSEGSSAVEYPVCVEVEVADEVVTWRTACDSNYMSKQDTEALIQQLDAVLQFLADSPGAELLRFTGQEVSVCGLPSFIPQSKGFNQDKSVLSNGIVKPQEWSITEKEIRAVLSEVSGVPVETIDKNNSVYHLGLDSISTIKVASLLRKKSIMLSPRQMLGAQSITEMAAVADSTLTNPGSTTSPGDSITNSLEAIDYKTLLATANIEEGAMEDILPATAMQVHMLSAWQNTLGGIFHPTFSYTLHGIKEQDVIVSAWRAMIERHPILRTSFISTGSRALPFLQVVHRYAPNIVSFTRQDGTLTGEVLVGKSEPLVTLSVTPLNEASWELRVKIHHALYDGVSLPLLMEDLRQLCQADQQPAEAGLAIWKNALALQVSGATQEVRKVFWTDYLTGATSTSFPRQSTSRLPEHRRTSLLVRSAVKPLADLQSACSSLGVSLQALFFAAYAKYLAKSTGTDDVIFGIYLANRSSAEGVDRLPYPTLSLVPLRVRQPRVNDLATLAKAIQQDLHSISSLENASVGLWEILDWTGIKVDSFINFLSLPTSHDTETDESVTLEEKPWSGDAPVAEERDETSFLKAHPWVKSNAVEDAYPNAVDVEVSVTGEGMDIGVFGPGGMVDAAGAEDVVSAIVALLREGI</sequence>
<evidence type="ECO:0000256" key="3">
    <source>
        <dbReference type="ARBA" id="ARBA00022553"/>
    </source>
</evidence>
<keyword evidence="9" id="KW-1185">Reference proteome</keyword>
<dbReference type="FunFam" id="3.40.50.980:FF:000001">
    <property type="entry name" value="Non-ribosomal peptide synthetase"/>
    <property type="match status" value="2"/>
</dbReference>
<keyword evidence="2" id="KW-0596">Phosphopantetheine</keyword>
<dbReference type="InterPro" id="IPR001242">
    <property type="entry name" value="Condensation_dom"/>
</dbReference>
<dbReference type="NCBIfam" id="NF003417">
    <property type="entry name" value="PRK04813.1"/>
    <property type="match status" value="3"/>
</dbReference>
<feature type="domain" description="Carrier" evidence="7">
    <location>
        <begin position="588"/>
        <end position="661"/>
    </location>
</feature>
<keyword evidence="3" id="KW-0597">Phosphoprotein</keyword>
<protein>
    <submittedName>
        <fullName evidence="8">Nonribosomal Peptide Synthase (NRPS)</fullName>
    </submittedName>
</protein>
<organism evidence="8 9">
    <name type="scientific">Coniochaeta pulveracea</name>
    <dbReference type="NCBI Taxonomy" id="177199"/>
    <lineage>
        <taxon>Eukaryota</taxon>
        <taxon>Fungi</taxon>
        <taxon>Dikarya</taxon>
        <taxon>Ascomycota</taxon>
        <taxon>Pezizomycotina</taxon>
        <taxon>Sordariomycetes</taxon>
        <taxon>Sordariomycetidae</taxon>
        <taxon>Coniochaetales</taxon>
        <taxon>Coniochaetaceae</taxon>
        <taxon>Coniochaeta</taxon>
    </lineage>
</organism>
<dbReference type="PANTHER" id="PTHR45527">
    <property type="entry name" value="NONRIBOSOMAL PEPTIDE SYNTHETASE"/>
    <property type="match status" value="1"/>
</dbReference>
<dbReference type="Pfam" id="PF00501">
    <property type="entry name" value="AMP-binding"/>
    <property type="match status" value="3"/>
</dbReference>
<reference evidence="8 9" key="1">
    <citation type="submission" date="2018-08" db="EMBL/GenBank/DDBJ databases">
        <title>Draft genome of the lignicolous fungus Coniochaeta pulveracea.</title>
        <authorList>
            <person name="Borstlap C.J."/>
            <person name="De Witt R.N."/>
            <person name="Botha A."/>
            <person name="Volschenk H."/>
        </authorList>
    </citation>
    <scope>NUCLEOTIDE SEQUENCE [LARGE SCALE GENOMIC DNA]</scope>
    <source>
        <strain evidence="8 9">CAB683</strain>
    </source>
</reference>
<dbReference type="SMART" id="SM00823">
    <property type="entry name" value="PKS_PP"/>
    <property type="match status" value="6"/>
</dbReference>
<evidence type="ECO:0000256" key="5">
    <source>
        <dbReference type="ARBA" id="ARBA00029454"/>
    </source>
</evidence>
<evidence type="ECO:0000256" key="2">
    <source>
        <dbReference type="ARBA" id="ARBA00022450"/>
    </source>
</evidence>
<evidence type="ECO:0000256" key="4">
    <source>
        <dbReference type="ARBA" id="ARBA00022598"/>
    </source>
</evidence>
<dbReference type="PROSITE" id="PS50075">
    <property type="entry name" value="CARRIER"/>
    <property type="match status" value="6"/>
</dbReference>
<dbReference type="FunFam" id="3.30.300.30:FF:000015">
    <property type="entry name" value="Nonribosomal peptide synthase SidD"/>
    <property type="match status" value="1"/>
</dbReference>
<dbReference type="InterPro" id="IPR020845">
    <property type="entry name" value="AMP-binding_CS"/>
</dbReference>
<dbReference type="FunFam" id="3.40.50.12780:FF:000024">
    <property type="entry name" value="Nonribosomal siderophore peptide synthase SidC"/>
    <property type="match status" value="2"/>
</dbReference>
<dbReference type="Gene3D" id="3.30.300.30">
    <property type="match status" value="3"/>
</dbReference>
<dbReference type="Gene3D" id="3.40.50.12780">
    <property type="entry name" value="N-terminal domain of ligase-like"/>
    <property type="match status" value="3"/>
</dbReference>
<dbReference type="FunFam" id="3.30.300.30:FF:000033">
    <property type="entry name" value="Nonribosomal siderophore peptide synthase SidC"/>
    <property type="match status" value="1"/>
</dbReference>
<dbReference type="GO" id="GO:0005737">
    <property type="term" value="C:cytoplasm"/>
    <property type="evidence" value="ECO:0007669"/>
    <property type="project" value="TreeGrafter"/>
</dbReference>
<dbReference type="OrthoDB" id="416786at2759"/>
<dbReference type="InterPro" id="IPR042099">
    <property type="entry name" value="ANL_N_sf"/>
</dbReference>
<evidence type="ECO:0000256" key="6">
    <source>
        <dbReference type="SAM" id="MobiDB-lite"/>
    </source>
</evidence>
<dbReference type="InterPro" id="IPR045851">
    <property type="entry name" value="AMP-bd_C_sf"/>
</dbReference>
<dbReference type="GO" id="GO:0043041">
    <property type="term" value="P:amino acid activation for nonribosomal peptide biosynthetic process"/>
    <property type="evidence" value="ECO:0007669"/>
    <property type="project" value="TreeGrafter"/>
</dbReference>
<dbReference type="Gene3D" id="3.30.559.30">
    <property type="entry name" value="Nonribosomal peptide synthetase, condensation domain"/>
    <property type="match status" value="6"/>
</dbReference>
<feature type="domain" description="Carrier" evidence="7">
    <location>
        <begin position="4424"/>
        <end position="4500"/>
    </location>
</feature>
<keyword evidence="4" id="KW-0436">Ligase</keyword>
<dbReference type="InterPro" id="IPR009081">
    <property type="entry name" value="PP-bd_ACP"/>
</dbReference>
<dbReference type="InterPro" id="IPR020806">
    <property type="entry name" value="PKS_PP-bd"/>
</dbReference>
<dbReference type="SUPFAM" id="SSF52777">
    <property type="entry name" value="CoA-dependent acyltransferases"/>
    <property type="match status" value="12"/>
</dbReference>
<dbReference type="InterPro" id="IPR000873">
    <property type="entry name" value="AMP-dep_synth/lig_dom"/>
</dbReference>
<comment type="caution">
    <text evidence="8">The sequence shown here is derived from an EMBL/GenBank/DDBJ whole genome shotgun (WGS) entry which is preliminary data.</text>
</comment>
<gene>
    <name evidence="8" type="ORF">DL546_000977</name>
</gene>
<evidence type="ECO:0000256" key="1">
    <source>
        <dbReference type="ARBA" id="ARBA00004924"/>
    </source>
</evidence>
<dbReference type="Proteomes" id="UP000275385">
    <property type="component" value="Unassembled WGS sequence"/>
</dbReference>
<dbReference type="Pfam" id="PF00550">
    <property type="entry name" value="PP-binding"/>
    <property type="match status" value="6"/>
</dbReference>
<dbReference type="GO" id="GO:0031177">
    <property type="term" value="F:phosphopantetheine binding"/>
    <property type="evidence" value="ECO:0007669"/>
    <property type="project" value="InterPro"/>
</dbReference>
<feature type="domain" description="Carrier" evidence="7">
    <location>
        <begin position="3316"/>
        <end position="3393"/>
    </location>
</feature>
<dbReference type="CDD" id="cd05918">
    <property type="entry name" value="A_NRPS_SidN3_like"/>
    <property type="match status" value="3"/>
</dbReference>
<dbReference type="InterPro" id="IPR010071">
    <property type="entry name" value="AA_adenyl_dom"/>
</dbReference>
<dbReference type="GO" id="GO:0016874">
    <property type="term" value="F:ligase activity"/>
    <property type="evidence" value="ECO:0007669"/>
    <property type="project" value="UniProtKB-KW"/>
</dbReference>
<dbReference type="STRING" id="177199.A0A420YMI1"/>